<dbReference type="SUPFAM" id="SSF53756">
    <property type="entry name" value="UDP-Glycosyltransferase/glycogen phosphorylase"/>
    <property type="match status" value="1"/>
</dbReference>
<reference evidence="4 5" key="1">
    <citation type="submission" date="2017-06" db="EMBL/GenBank/DDBJ databases">
        <authorList>
            <person name="Kim H.J."/>
            <person name="Triplett B.A."/>
        </authorList>
    </citation>
    <scope>NUCLEOTIDE SEQUENCE [LARGE SCALE GENOMIC DNA]</scope>
    <source>
        <strain evidence="4 5">DSM 29052</strain>
    </source>
</reference>
<dbReference type="InterPro" id="IPR055050">
    <property type="entry name" value="WsaF_C"/>
</dbReference>
<dbReference type="Proteomes" id="UP000198417">
    <property type="component" value="Unassembled WGS sequence"/>
</dbReference>
<dbReference type="AlphaFoldDB" id="A0A238YNT0"/>
<dbReference type="EMBL" id="FZNN01000018">
    <property type="protein sequence ID" value="SNR72243.1"/>
    <property type="molecule type" value="Genomic_DNA"/>
</dbReference>
<proteinExistence type="predicted"/>
<dbReference type="SUPFAM" id="SSF53448">
    <property type="entry name" value="Nucleotide-diphospho-sugar transferases"/>
    <property type="match status" value="1"/>
</dbReference>
<protein>
    <submittedName>
        <fullName evidence="4">Uncharacterized protein</fullName>
    </submittedName>
</protein>
<evidence type="ECO:0000313" key="4">
    <source>
        <dbReference type="EMBL" id="SNR72243.1"/>
    </source>
</evidence>
<sequence length="795" mass="85821">MTAPKPPLILVVMAVYRPKPDQLRAQLASIKTQSHQERHLVAVIADMQSADLVCGLAAQLDLPCTCVPCDAELDAVRAVEAGLANALDLIPVLNTQGDPEPLIALSDQDDIWHPDRLARGVAALTDSPAQMVHSDARLVGPDGAAQTHGSMFRFERRHRHPGLRGLLYRNNITGMTLTMRARVARIALPFPPQSGVHYYHDLWLGLIAAATGGVGLIGAKLVDYRQHGANAIGAVDRQKGWLRAGKRHLPNGMWIRHEAAAYALARYLAQSAHNRISDAVDDGRLPAGDAQARALRPYLGRMDGAATHLWDSAKLALSGHLALARIAGGFAVVNLGRAAWILREALGPGRDKAIGDFDTRLYSMAPGIAPKPPRAAIARVLKPVEHDRLIDQRKVPRWHPQFDAPAPALTVMVPTLNPTEIFAGIVTALDIGLGLAARGFHVRFVATDLPVSSPAVSRSFVLQRQPGLAAEAAARVSLQCGVRGGQLSAHRGDVFLATAWWSAHLADRLIRDHGYSQSRFLYLLQDFEPNFYAWGSDCADAMASYDFDFEPVFNTTLLRDYFAQQGFGFATGDTLAFHPAIDIARYAAGARRDTTGPRRLALYGRPEVARNMYPTAIEALSRFIETEKLGPQDIAPVSVGLRHDPVRLPGGVLLESLGKLPWEDYPNYLLGTDLGLSLMYSPHPSHPPIEMAASGVRVVTNHFGPKDLSTLTPAILSAPATAPALAAALSQAWHSGPVTATDRAIDLTTLGLSPEVMIDGLAERLGRMLSCTPTAKLHRAPQSVQPSDTTSEKAS</sequence>
<dbReference type="RefSeq" id="WP_176439177.1">
    <property type="nucleotide sequence ID" value="NZ_FZNN01000018.1"/>
</dbReference>
<feature type="domain" description="WsaF C-terminal" evidence="3">
    <location>
        <begin position="598"/>
        <end position="729"/>
    </location>
</feature>
<organism evidence="4 5">
    <name type="scientific">Puniceibacterium sediminis</name>
    <dbReference type="NCBI Taxonomy" id="1608407"/>
    <lineage>
        <taxon>Bacteria</taxon>
        <taxon>Pseudomonadati</taxon>
        <taxon>Pseudomonadota</taxon>
        <taxon>Alphaproteobacteria</taxon>
        <taxon>Rhodobacterales</taxon>
        <taxon>Paracoccaceae</taxon>
        <taxon>Puniceibacterium</taxon>
    </lineage>
</organism>
<feature type="domain" description="WsaF N-terminal" evidence="2">
    <location>
        <begin position="409"/>
        <end position="554"/>
    </location>
</feature>
<dbReference type="GO" id="GO:0030247">
    <property type="term" value="F:polysaccharide binding"/>
    <property type="evidence" value="ECO:0007669"/>
    <property type="project" value="InterPro"/>
</dbReference>
<evidence type="ECO:0000259" key="2">
    <source>
        <dbReference type="Pfam" id="PF21374"/>
    </source>
</evidence>
<evidence type="ECO:0000313" key="5">
    <source>
        <dbReference type="Proteomes" id="UP000198417"/>
    </source>
</evidence>
<name>A0A238YNT0_9RHOB</name>
<dbReference type="InterPro" id="IPR048510">
    <property type="entry name" value="WsaF_N"/>
</dbReference>
<gene>
    <name evidence="4" type="ORF">SAMN06265370_11841</name>
</gene>
<dbReference type="Pfam" id="PF21374">
    <property type="entry name" value="WsaF_N"/>
    <property type="match status" value="1"/>
</dbReference>
<dbReference type="Gene3D" id="3.40.50.11090">
    <property type="match status" value="1"/>
</dbReference>
<dbReference type="InterPro" id="IPR029044">
    <property type="entry name" value="Nucleotide-diphossugar_trans"/>
</dbReference>
<dbReference type="Gene3D" id="3.90.550.10">
    <property type="entry name" value="Spore Coat Polysaccharide Biosynthesis Protein SpsA, Chain A"/>
    <property type="match status" value="1"/>
</dbReference>
<feature type="region of interest" description="Disordered" evidence="1">
    <location>
        <begin position="774"/>
        <end position="795"/>
    </location>
</feature>
<dbReference type="Pfam" id="PF22772">
    <property type="entry name" value="WsaF_C"/>
    <property type="match status" value="1"/>
</dbReference>
<accession>A0A238YNT0</accession>
<evidence type="ECO:0000259" key="3">
    <source>
        <dbReference type="Pfam" id="PF22772"/>
    </source>
</evidence>
<dbReference type="Gene3D" id="3.40.50.2000">
    <property type="entry name" value="Glycogen Phosphorylase B"/>
    <property type="match status" value="1"/>
</dbReference>
<keyword evidence="5" id="KW-1185">Reference proteome</keyword>
<evidence type="ECO:0000256" key="1">
    <source>
        <dbReference type="SAM" id="MobiDB-lite"/>
    </source>
</evidence>